<dbReference type="Proteomes" id="UP001054902">
    <property type="component" value="Unassembled WGS sequence"/>
</dbReference>
<dbReference type="InterPro" id="IPR011990">
    <property type="entry name" value="TPR-like_helical_dom_sf"/>
</dbReference>
<reference evidence="3 4" key="1">
    <citation type="journal article" date="2021" name="Sci. Rep.">
        <title>The genome of the diatom Chaetoceros tenuissimus carries an ancient integrated fragment of an extant virus.</title>
        <authorList>
            <person name="Hongo Y."/>
            <person name="Kimura K."/>
            <person name="Takaki Y."/>
            <person name="Yoshida Y."/>
            <person name="Baba S."/>
            <person name="Kobayashi G."/>
            <person name="Nagasaki K."/>
            <person name="Hano T."/>
            <person name="Tomaru Y."/>
        </authorList>
    </citation>
    <scope>NUCLEOTIDE SEQUENCE [LARGE SCALE GENOMIC DNA]</scope>
    <source>
        <strain evidence="3 4">NIES-3715</strain>
    </source>
</reference>
<comment type="caution">
    <text evidence="3">The sequence shown here is derived from an EMBL/GenBank/DDBJ whole genome shotgun (WGS) entry which is preliminary data.</text>
</comment>
<dbReference type="PANTHER" id="PTHR47329:SF1">
    <property type="entry name" value="OS05G0129900 PROTEIN"/>
    <property type="match status" value="1"/>
</dbReference>
<sequence length="371" mass="42439">MNPLIESQINLRRTAEEQSKVLNELCEWEQKMLDKEDNRLDEPIMQECILPVPVDRVDSHGEQALNAEQVVEQERIKGNNFFKLKKYDEAIKSYSRCIQLDPCCMVAYSNRAMAFLKLKQWKKAATDATSAIVLDPTHLKSYQRRALARSSLGMIRSALLDLNQAKILATNTPDEDVVMAVIEKDCEKLSRMLLKAIEKAPLKKIDFVGDKVDEQLPPSIESQKKKQFTSLEASPCEKKQVQVLDRSGDIDAILQSRSWLDFEQLWKSFSQNDKVICLERVQPKFFSKIYKYGMENSDMLFDITSMCVLLADPLKGVGILKVLGNIQGIDMVVLMMSKDEKKVLKKQVESLFTKESQRHKILQQFGLTGKV</sequence>
<organism evidence="3 4">
    <name type="scientific">Chaetoceros tenuissimus</name>
    <dbReference type="NCBI Taxonomy" id="426638"/>
    <lineage>
        <taxon>Eukaryota</taxon>
        <taxon>Sar</taxon>
        <taxon>Stramenopiles</taxon>
        <taxon>Ochrophyta</taxon>
        <taxon>Bacillariophyta</taxon>
        <taxon>Coscinodiscophyceae</taxon>
        <taxon>Chaetocerotophycidae</taxon>
        <taxon>Chaetocerotales</taxon>
        <taxon>Chaetocerotaceae</taxon>
        <taxon>Chaetoceros</taxon>
    </lineage>
</organism>
<evidence type="ECO:0000256" key="1">
    <source>
        <dbReference type="PROSITE-ProRule" id="PRU00339"/>
    </source>
</evidence>
<dbReference type="Gene3D" id="1.25.40.10">
    <property type="entry name" value="Tetratricopeptide repeat domain"/>
    <property type="match status" value="1"/>
</dbReference>
<evidence type="ECO:0000313" key="3">
    <source>
        <dbReference type="EMBL" id="GFH54893.1"/>
    </source>
</evidence>
<name>A0AAD3CZ67_9STRA</name>
<dbReference type="PANTHER" id="PTHR47329">
    <property type="entry name" value="OS05G0129900 PROTEIN"/>
    <property type="match status" value="1"/>
</dbReference>
<proteinExistence type="predicted"/>
<keyword evidence="1" id="KW-0802">TPR repeat</keyword>
<dbReference type="SUPFAM" id="SSF48452">
    <property type="entry name" value="TPR-like"/>
    <property type="match status" value="1"/>
</dbReference>
<protein>
    <recommendedName>
        <fullName evidence="2">RNA-polymerase II-associated protein 3-like C-terminal domain-containing protein</fullName>
    </recommendedName>
</protein>
<accession>A0AAD3CZ67</accession>
<dbReference type="Pfam" id="PF00515">
    <property type="entry name" value="TPR_1"/>
    <property type="match status" value="1"/>
</dbReference>
<dbReference type="AlphaFoldDB" id="A0AAD3CZ67"/>
<dbReference type="PROSITE" id="PS50005">
    <property type="entry name" value="TPR"/>
    <property type="match status" value="1"/>
</dbReference>
<feature type="repeat" description="TPR" evidence="1">
    <location>
        <begin position="71"/>
        <end position="104"/>
    </location>
</feature>
<feature type="domain" description="RNA-polymerase II-associated protein 3-like C-terminal" evidence="2">
    <location>
        <begin position="256"/>
        <end position="341"/>
    </location>
</feature>
<evidence type="ECO:0000313" key="4">
    <source>
        <dbReference type="Proteomes" id="UP001054902"/>
    </source>
</evidence>
<dbReference type="SMART" id="SM00028">
    <property type="entry name" value="TPR"/>
    <property type="match status" value="3"/>
</dbReference>
<evidence type="ECO:0000259" key="2">
    <source>
        <dbReference type="Pfam" id="PF13877"/>
    </source>
</evidence>
<dbReference type="EMBL" id="BLLK01000047">
    <property type="protein sequence ID" value="GFH54893.1"/>
    <property type="molecule type" value="Genomic_DNA"/>
</dbReference>
<dbReference type="InterPro" id="IPR019734">
    <property type="entry name" value="TPR_rpt"/>
</dbReference>
<gene>
    <name evidence="3" type="ORF">CTEN210_11369</name>
</gene>
<dbReference type="InterPro" id="IPR025986">
    <property type="entry name" value="RPAP3-like_C"/>
</dbReference>
<dbReference type="Pfam" id="PF13877">
    <property type="entry name" value="RPAP3_C"/>
    <property type="match status" value="1"/>
</dbReference>
<keyword evidence="4" id="KW-1185">Reference proteome</keyword>